<feature type="region of interest" description="Disordered" evidence="5">
    <location>
        <begin position="506"/>
        <end position="732"/>
    </location>
</feature>
<feature type="compositionally biased region" description="Low complexity" evidence="5">
    <location>
        <begin position="509"/>
        <end position="520"/>
    </location>
</feature>
<dbReference type="GO" id="GO:0043634">
    <property type="term" value="P:polyadenylation-dependent ncRNA catabolic process"/>
    <property type="evidence" value="ECO:0007669"/>
    <property type="project" value="TreeGrafter"/>
</dbReference>
<gene>
    <name evidence="8" type="ORF">EHS25_001241</name>
</gene>
<evidence type="ECO:0000313" key="9">
    <source>
        <dbReference type="Proteomes" id="UP000279259"/>
    </source>
</evidence>
<evidence type="ECO:0000259" key="7">
    <source>
        <dbReference type="Pfam" id="PF22600"/>
    </source>
</evidence>
<dbReference type="GO" id="GO:0031499">
    <property type="term" value="C:TRAMP complex"/>
    <property type="evidence" value="ECO:0007669"/>
    <property type="project" value="TreeGrafter"/>
</dbReference>
<evidence type="ECO:0000256" key="4">
    <source>
        <dbReference type="ARBA" id="ARBA00022842"/>
    </source>
</evidence>
<dbReference type="GO" id="GO:0010605">
    <property type="term" value="P:negative regulation of macromolecule metabolic process"/>
    <property type="evidence" value="ECO:0007669"/>
    <property type="project" value="UniProtKB-ARBA"/>
</dbReference>
<dbReference type="GO" id="GO:0046872">
    <property type="term" value="F:metal ion binding"/>
    <property type="evidence" value="ECO:0007669"/>
    <property type="project" value="UniProtKB-KW"/>
</dbReference>
<evidence type="ECO:0000256" key="2">
    <source>
        <dbReference type="ARBA" id="ARBA00012388"/>
    </source>
</evidence>
<reference evidence="8 9" key="1">
    <citation type="submission" date="2018-11" db="EMBL/GenBank/DDBJ databases">
        <title>Genome sequence of Saitozyma podzolica DSM 27192.</title>
        <authorList>
            <person name="Aliyu H."/>
            <person name="Gorte O."/>
            <person name="Ochsenreither K."/>
        </authorList>
    </citation>
    <scope>NUCLEOTIDE SEQUENCE [LARGE SCALE GENOMIC DNA]</scope>
    <source>
        <strain evidence="8 9">DSM 27192</strain>
    </source>
</reference>
<evidence type="ECO:0000259" key="6">
    <source>
        <dbReference type="Pfam" id="PF03828"/>
    </source>
</evidence>
<keyword evidence="3" id="KW-0479">Metal-binding</keyword>
<feature type="region of interest" description="Disordered" evidence="5">
    <location>
        <begin position="1"/>
        <end position="134"/>
    </location>
</feature>
<feature type="compositionally biased region" description="Basic and acidic residues" evidence="5">
    <location>
        <begin position="96"/>
        <end position="107"/>
    </location>
</feature>
<dbReference type="GO" id="GO:0003729">
    <property type="term" value="F:mRNA binding"/>
    <property type="evidence" value="ECO:0007669"/>
    <property type="project" value="TreeGrafter"/>
</dbReference>
<comment type="similarity">
    <text evidence="1">Belongs to the DNA polymerase type-B-like family.</text>
</comment>
<dbReference type="OrthoDB" id="273917at2759"/>
<dbReference type="GO" id="GO:1990817">
    <property type="term" value="F:poly(A) RNA polymerase activity"/>
    <property type="evidence" value="ECO:0007669"/>
    <property type="project" value="UniProtKB-EC"/>
</dbReference>
<dbReference type="GO" id="GO:0031123">
    <property type="term" value="P:RNA 3'-end processing"/>
    <property type="evidence" value="ECO:0007669"/>
    <property type="project" value="TreeGrafter"/>
</dbReference>
<evidence type="ECO:0000256" key="1">
    <source>
        <dbReference type="ARBA" id="ARBA00008593"/>
    </source>
</evidence>
<sequence length="732" mass="79988">MSTAPNAFQAGHDYISFDAPSPPANTAAAGPSRLQDATALSANGSVKGKERAREGLNAEDDRLLAAKNGRRDAGASSQGNGDVRGKGQGKGKGKGKGKDKGKGKESATRGQAGSKRSMEEDTGPRNLKEERKAAERHAPWADLVDWEGCHDPAEMLNSEIDAYYRYVSPSREEFEVRLFMIELITRAVHRAWPDGEVSPFGSWQTQLYLPSGDIDLVVSNSRFSEASKGRLLAELARAMRMAHITDVVAIISKARVPIIKFVTTEGKLNVDISLNQTNGISAGNIINQYLEVLPGARQLIMVVKAFLSQRSMNEVYTGGIGSYAVHPKLRRSELDPEQNLGTLLIEFFELYGRNFNYDDVGLSIRRGGFYFNKRSRGWYRAQQPFLLSIEDPQDRDNDISSGSFGVRQVKNTLAGAYEMLQARLFQRAELIAGRKSGRLSNDMDPDDMSILAGVMGITKETQRHRQQLQKLHSEGRLQRMLNIPPGANPENHVRHYRTPHVIGVKRPFSSTASSGGAANGHVPSPNKRRRGSPRVGAILVDDEDEMEDGEYAGESDVDELDEEDMDEESDDDDDDEEDDEEGEIVEVFPNGRPVSQGRFESVSHDEDADEDHARPAPISAVEVDGDSRYALGSSRPNGPGGIKRRRAAPEPGEIIEIGSSDSDSDSDSDVVAIEPPGTAVTRTGVSGGPSGAKKMGAKQRRDFWAAKGRVERENDDDDDDGFEGGADFVGLD</sequence>
<feature type="compositionally biased region" description="Basic and acidic residues" evidence="5">
    <location>
        <begin position="116"/>
        <end position="134"/>
    </location>
</feature>
<feature type="compositionally biased region" description="Acidic residues" evidence="5">
    <location>
        <begin position="540"/>
        <end position="584"/>
    </location>
</feature>
<dbReference type="AlphaFoldDB" id="A0A427YHS3"/>
<dbReference type="SUPFAM" id="SSF81301">
    <property type="entry name" value="Nucleotidyltransferase"/>
    <property type="match status" value="1"/>
</dbReference>
<feature type="domain" description="PAP-associated" evidence="6">
    <location>
        <begin position="339"/>
        <end position="397"/>
    </location>
</feature>
<dbReference type="InterPro" id="IPR002058">
    <property type="entry name" value="PAP_assoc"/>
</dbReference>
<dbReference type="Pfam" id="PF03828">
    <property type="entry name" value="PAP_assoc"/>
    <property type="match status" value="1"/>
</dbReference>
<dbReference type="Gene3D" id="3.30.460.10">
    <property type="entry name" value="Beta Polymerase, domain 2"/>
    <property type="match status" value="1"/>
</dbReference>
<keyword evidence="4" id="KW-0460">Magnesium</keyword>
<dbReference type="Proteomes" id="UP000279259">
    <property type="component" value="Unassembled WGS sequence"/>
</dbReference>
<dbReference type="InterPro" id="IPR045862">
    <property type="entry name" value="Trf4-like"/>
</dbReference>
<evidence type="ECO:0000256" key="3">
    <source>
        <dbReference type="ARBA" id="ARBA00022723"/>
    </source>
</evidence>
<evidence type="ECO:0000256" key="5">
    <source>
        <dbReference type="SAM" id="MobiDB-lite"/>
    </source>
</evidence>
<accession>A0A427YHS3</accession>
<dbReference type="GO" id="GO:0005730">
    <property type="term" value="C:nucleolus"/>
    <property type="evidence" value="ECO:0007669"/>
    <property type="project" value="TreeGrafter"/>
</dbReference>
<dbReference type="Gene3D" id="1.10.1410.10">
    <property type="match status" value="1"/>
</dbReference>
<protein>
    <recommendedName>
        <fullName evidence="2">polynucleotide adenylyltransferase</fullName>
        <ecNumber evidence="2">2.7.7.19</ecNumber>
    </recommendedName>
</protein>
<feature type="domain" description="Poly(A) RNA polymerase mitochondrial-like central palm" evidence="7">
    <location>
        <begin position="156"/>
        <end position="290"/>
    </location>
</feature>
<dbReference type="InterPro" id="IPR043519">
    <property type="entry name" value="NT_sf"/>
</dbReference>
<dbReference type="InterPro" id="IPR054708">
    <property type="entry name" value="MTPAP-like_central"/>
</dbReference>
<dbReference type="PANTHER" id="PTHR23092:SF15">
    <property type="entry name" value="INACTIVE NON-CANONICAL POLY(A) RNA POLYMERASE PROTEIN TRF4-2-RELATED"/>
    <property type="match status" value="1"/>
</dbReference>
<dbReference type="PANTHER" id="PTHR23092">
    <property type="entry name" value="POLY(A) RNA POLYMERASE"/>
    <property type="match status" value="1"/>
</dbReference>
<evidence type="ECO:0000313" key="8">
    <source>
        <dbReference type="EMBL" id="RSH90636.1"/>
    </source>
</evidence>
<dbReference type="EMBL" id="RSCD01000010">
    <property type="protein sequence ID" value="RSH90636.1"/>
    <property type="molecule type" value="Genomic_DNA"/>
</dbReference>
<dbReference type="SUPFAM" id="SSF81631">
    <property type="entry name" value="PAP/OAS1 substrate-binding domain"/>
    <property type="match status" value="1"/>
</dbReference>
<dbReference type="STRING" id="1890683.A0A427YHS3"/>
<feature type="compositionally biased region" description="Basic and acidic residues" evidence="5">
    <location>
        <begin position="47"/>
        <end position="73"/>
    </location>
</feature>
<dbReference type="Pfam" id="PF22600">
    <property type="entry name" value="MTPAP-like_central"/>
    <property type="match status" value="1"/>
</dbReference>
<feature type="compositionally biased region" description="Basic and acidic residues" evidence="5">
    <location>
        <begin position="699"/>
        <end position="712"/>
    </location>
</feature>
<comment type="caution">
    <text evidence="8">The sequence shown here is derived from an EMBL/GenBank/DDBJ whole genome shotgun (WGS) entry which is preliminary data.</text>
</comment>
<organism evidence="8 9">
    <name type="scientific">Saitozyma podzolica</name>
    <dbReference type="NCBI Taxonomy" id="1890683"/>
    <lineage>
        <taxon>Eukaryota</taxon>
        <taxon>Fungi</taxon>
        <taxon>Dikarya</taxon>
        <taxon>Basidiomycota</taxon>
        <taxon>Agaricomycotina</taxon>
        <taxon>Tremellomycetes</taxon>
        <taxon>Tremellales</taxon>
        <taxon>Trimorphomycetaceae</taxon>
        <taxon>Saitozyma</taxon>
    </lineage>
</organism>
<dbReference type="CDD" id="cd05402">
    <property type="entry name" value="NT_PAP_TUTase"/>
    <property type="match status" value="1"/>
</dbReference>
<dbReference type="EC" id="2.7.7.19" evidence="2"/>
<feature type="compositionally biased region" description="Acidic residues" evidence="5">
    <location>
        <begin position="713"/>
        <end position="722"/>
    </location>
</feature>
<keyword evidence="9" id="KW-1185">Reference proteome</keyword>
<proteinExistence type="inferred from homology"/>
<name>A0A427YHS3_9TREE</name>